<comment type="caution">
    <text evidence="2">The sequence shown here is derived from an EMBL/GenBank/DDBJ whole genome shotgun (WGS) entry which is preliminary data.</text>
</comment>
<proteinExistence type="predicted"/>
<gene>
    <name evidence="2" type="ORF">BIV18_06430</name>
</gene>
<protein>
    <recommendedName>
        <fullName evidence="1">HNH nuclease domain-containing protein</fullName>
    </recommendedName>
</protein>
<dbReference type="EMBL" id="MJIH01000001">
    <property type="protein sequence ID" value="OLR65175.1"/>
    <property type="molecule type" value="Genomic_DNA"/>
</dbReference>
<evidence type="ECO:0000313" key="2">
    <source>
        <dbReference type="EMBL" id="OLR65175.1"/>
    </source>
</evidence>
<dbReference type="STRING" id="1465756.BIV18_06430"/>
<dbReference type="Proteomes" id="UP000187166">
    <property type="component" value="Unassembled WGS sequence"/>
</dbReference>
<dbReference type="SUPFAM" id="SSF47413">
    <property type="entry name" value="lambda repressor-like DNA-binding domains"/>
    <property type="match status" value="1"/>
</dbReference>
<dbReference type="InterPro" id="IPR003615">
    <property type="entry name" value="HNH_nuc"/>
</dbReference>
<sequence length="182" mass="21387">MKIIKKPIPSYPGYYADEYGNIYSMRSGVEIKISQRIHKDYLHVTVRDNNSPVRRHKEPVHKLVLQAFKGYRLDDYVCRHLNGDRLDNRVVNLEWGTQQENIMDSIRHGTAACLRHGESSNGSKLKLIDILKIRWLKQFGYKQKELALWFNISQKHVSDITRGRTWQKDICEVMRGGNNLYD</sequence>
<dbReference type="SUPFAM" id="SSF54060">
    <property type="entry name" value="His-Me finger endonucleases"/>
    <property type="match status" value="1"/>
</dbReference>
<keyword evidence="3" id="KW-1185">Reference proteome</keyword>
<name>A0A1U7M0I1_9FIRM</name>
<reference evidence="2 3" key="1">
    <citation type="journal article" date="2016" name="Appl. Environ. Microbiol.">
        <title>Function and Phylogeny of Bacterial Butyryl Coenzyme A:Acetate Transferases and Their Diversity in the Proximal Colon of Swine.</title>
        <authorList>
            <person name="Trachsel J."/>
            <person name="Bayles D.O."/>
            <person name="Looft T."/>
            <person name="Levine U.Y."/>
            <person name="Allen H.K."/>
        </authorList>
    </citation>
    <scope>NUCLEOTIDE SEQUENCE [LARGE SCALE GENOMIC DNA]</scope>
    <source>
        <strain evidence="2 3">35-6-1</strain>
    </source>
</reference>
<dbReference type="InterPro" id="IPR044925">
    <property type="entry name" value="His-Me_finger_sf"/>
</dbReference>
<dbReference type="Gene3D" id="3.90.75.20">
    <property type="match status" value="1"/>
</dbReference>
<dbReference type="GO" id="GO:0003677">
    <property type="term" value="F:DNA binding"/>
    <property type="evidence" value="ECO:0007669"/>
    <property type="project" value="InterPro"/>
</dbReference>
<evidence type="ECO:0000313" key="3">
    <source>
        <dbReference type="Proteomes" id="UP000187166"/>
    </source>
</evidence>
<dbReference type="InterPro" id="IPR010982">
    <property type="entry name" value="Lambda_DNA-bd_dom_sf"/>
</dbReference>
<dbReference type="AlphaFoldDB" id="A0A1U7M0I1"/>
<dbReference type="Pfam" id="PF13392">
    <property type="entry name" value="HNH_3"/>
    <property type="match status" value="1"/>
</dbReference>
<organism evidence="2 3">
    <name type="scientific">Peptoniphilus porci</name>
    <dbReference type="NCBI Taxonomy" id="2652280"/>
    <lineage>
        <taxon>Bacteria</taxon>
        <taxon>Bacillati</taxon>
        <taxon>Bacillota</taxon>
        <taxon>Tissierellia</taxon>
        <taxon>Tissierellales</taxon>
        <taxon>Peptoniphilaceae</taxon>
        <taxon>Peptoniphilus</taxon>
    </lineage>
</organism>
<feature type="domain" description="HNH nuclease" evidence="1">
    <location>
        <begin position="60"/>
        <end position="101"/>
    </location>
</feature>
<accession>A0A1U7M0I1</accession>
<evidence type="ECO:0000259" key="1">
    <source>
        <dbReference type="Pfam" id="PF13392"/>
    </source>
</evidence>